<feature type="non-terminal residue" evidence="7">
    <location>
        <position position="1"/>
    </location>
</feature>
<name>A0A7T8GW35_CALRO</name>
<comment type="subcellular location">
    <subcellularLocation>
        <location evidence="1 6">Membrane</location>
        <topology evidence="1 6">Multi-pass membrane protein</topology>
    </subcellularLocation>
</comment>
<proteinExistence type="inferred from homology"/>
<keyword evidence="4 6" id="KW-1133">Transmembrane helix</keyword>
<feature type="transmembrane region" description="Helical" evidence="6">
    <location>
        <begin position="65"/>
        <end position="85"/>
    </location>
</feature>
<feature type="non-terminal residue" evidence="7">
    <location>
        <position position="86"/>
    </location>
</feature>
<evidence type="ECO:0000256" key="4">
    <source>
        <dbReference type="ARBA" id="ARBA00022989"/>
    </source>
</evidence>
<evidence type="ECO:0000313" key="7">
    <source>
        <dbReference type="EMBL" id="QQP38909.1"/>
    </source>
</evidence>
<comment type="similarity">
    <text evidence="2 6">Belongs to the XK family.</text>
</comment>
<keyword evidence="3 6" id="KW-0812">Transmembrane</keyword>
<evidence type="ECO:0000256" key="1">
    <source>
        <dbReference type="ARBA" id="ARBA00004141"/>
    </source>
</evidence>
<evidence type="ECO:0000256" key="6">
    <source>
        <dbReference type="RuleBase" id="RU910716"/>
    </source>
</evidence>
<gene>
    <name evidence="7" type="ORF">FKW44_019622</name>
</gene>
<evidence type="ECO:0000313" key="8">
    <source>
        <dbReference type="Proteomes" id="UP000595437"/>
    </source>
</evidence>
<protein>
    <recommendedName>
        <fullName evidence="6">XK-related protein</fullName>
    </recommendedName>
</protein>
<accession>A0A7T8GW35</accession>
<dbReference type="GO" id="GO:0005886">
    <property type="term" value="C:plasma membrane"/>
    <property type="evidence" value="ECO:0007669"/>
    <property type="project" value="UniProtKB-ARBA"/>
</dbReference>
<sequence length="86" mass="9887">AIALGALLPLFDIGSDIFNAYTYFTKGDIWWSGFTIGFILLPGLMELLYWIISYLMKRDTSLREALYYSFAFGPFTFPLATPIWLE</sequence>
<feature type="transmembrane region" description="Helical" evidence="6">
    <location>
        <begin position="29"/>
        <end position="53"/>
    </location>
</feature>
<evidence type="ECO:0000256" key="2">
    <source>
        <dbReference type="ARBA" id="ARBA00008789"/>
    </source>
</evidence>
<keyword evidence="8" id="KW-1185">Reference proteome</keyword>
<organism evidence="7 8">
    <name type="scientific">Caligus rogercresseyi</name>
    <name type="common">Sea louse</name>
    <dbReference type="NCBI Taxonomy" id="217165"/>
    <lineage>
        <taxon>Eukaryota</taxon>
        <taxon>Metazoa</taxon>
        <taxon>Ecdysozoa</taxon>
        <taxon>Arthropoda</taxon>
        <taxon>Crustacea</taxon>
        <taxon>Multicrustacea</taxon>
        <taxon>Hexanauplia</taxon>
        <taxon>Copepoda</taxon>
        <taxon>Siphonostomatoida</taxon>
        <taxon>Caligidae</taxon>
        <taxon>Caligus</taxon>
    </lineage>
</organism>
<dbReference type="OrthoDB" id="6136301at2759"/>
<dbReference type="AlphaFoldDB" id="A0A7T8GW35"/>
<dbReference type="EMBL" id="CP045903">
    <property type="protein sequence ID" value="QQP38909.1"/>
    <property type="molecule type" value="Genomic_DNA"/>
</dbReference>
<dbReference type="Proteomes" id="UP000595437">
    <property type="component" value="Chromosome 14"/>
</dbReference>
<evidence type="ECO:0000256" key="3">
    <source>
        <dbReference type="ARBA" id="ARBA00022692"/>
    </source>
</evidence>
<evidence type="ECO:0000256" key="5">
    <source>
        <dbReference type="ARBA" id="ARBA00023136"/>
    </source>
</evidence>
<reference evidence="8" key="1">
    <citation type="submission" date="2021-01" db="EMBL/GenBank/DDBJ databases">
        <title>Caligus Genome Assembly.</title>
        <authorList>
            <person name="Gallardo-Escarate C."/>
        </authorList>
    </citation>
    <scope>NUCLEOTIDE SEQUENCE [LARGE SCALE GENOMIC DNA]</scope>
</reference>
<keyword evidence="5 6" id="KW-0472">Membrane</keyword>
<dbReference type="InterPro" id="IPR018629">
    <property type="entry name" value="XK-rel"/>
</dbReference>
<dbReference type="Pfam" id="PF09815">
    <property type="entry name" value="XK-related"/>
    <property type="match status" value="1"/>
</dbReference>
<comment type="caution">
    <text evidence="6">Lacks conserved residue(s) required for the propagation of feature annotation.</text>
</comment>